<dbReference type="Pfam" id="PF24883">
    <property type="entry name" value="NPHP3_N"/>
    <property type="match status" value="1"/>
</dbReference>
<evidence type="ECO:0000256" key="3">
    <source>
        <dbReference type="SAM" id="MobiDB-lite"/>
    </source>
</evidence>
<feature type="region of interest" description="Disordered" evidence="3">
    <location>
        <begin position="1"/>
        <end position="21"/>
    </location>
</feature>
<evidence type="ECO:0000256" key="1">
    <source>
        <dbReference type="ARBA" id="ARBA00022737"/>
    </source>
</evidence>
<evidence type="ECO:0000313" key="7">
    <source>
        <dbReference type="Proteomes" id="UP000521943"/>
    </source>
</evidence>
<dbReference type="EMBL" id="JACGCI010000244">
    <property type="protein sequence ID" value="KAF6741448.1"/>
    <property type="molecule type" value="Genomic_DNA"/>
</dbReference>
<dbReference type="InterPro" id="IPR002110">
    <property type="entry name" value="Ankyrin_rpt"/>
</dbReference>
<organism evidence="6 7">
    <name type="scientific">Ephemerocybe angulata</name>
    <dbReference type="NCBI Taxonomy" id="980116"/>
    <lineage>
        <taxon>Eukaryota</taxon>
        <taxon>Fungi</taxon>
        <taxon>Dikarya</taxon>
        <taxon>Basidiomycota</taxon>
        <taxon>Agaricomycotina</taxon>
        <taxon>Agaricomycetes</taxon>
        <taxon>Agaricomycetidae</taxon>
        <taxon>Agaricales</taxon>
        <taxon>Agaricineae</taxon>
        <taxon>Psathyrellaceae</taxon>
        <taxon>Ephemerocybe</taxon>
    </lineage>
</organism>
<dbReference type="SUPFAM" id="SSF52540">
    <property type="entry name" value="P-loop containing nucleoside triphosphate hydrolases"/>
    <property type="match status" value="1"/>
</dbReference>
<dbReference type="InterPro" id="IPR054471">
    <property type="entry name" value="GPIID_WHD"/>
</dbReference>
<dbReference type="PROSITE" id="PS50297">
    <property type="entry name" value="ANK_REP_REGION"/>
    <property type="match status" value="2"/>
</dbReference>
<dbReference type="PANTHER" id="PTHR10039:SF15">
    <property type="entry name" value="NACHT DOMAIN-CONTAINING PROTEIN"/>
    <property type="match status" value="1"/>
</dbReference>
<evidence type="ECO:0000259" key="5">
    <source>
        <dbReference type="Pfam" id="PF24883"/>
    </source>
</evidence>
<name>A0A8H6H6P7_9AGAR</name>
<feature type="domain" description="Nephrocystin 3-like N-terminal" evidence="5">
    <location>
        <begin position="92"/>
        <end position="249"/>
    </location>
</feature>
<reference evidence="6 7" key="1">
    <citation type="submission" date="2020-07" db="EMBL/GenBank/DDBJ databases">
        <title>Comparative genomics of pyrophilous fungi reveals a link between fire events and developmental genes.</title>
        <authorList>
            <consortium name="DOE Joint Genome Institute"/>
            <person name="Steindorff A.S."/>
            <person name="Carver A."/>
            <person name="Calhoun S."/>
            <person name="Stillman K."/>
            <person name="Liu H."/>
            <person name="Lipzen A."/>
            <person name="Pangilinan J."/>
            <person name="Labutti K."/>
            <person name="Bruns T.D."/>
            <person name="Grigoriev I.V."/>
        </authorList>
    </citation>
    <scope>NUCLEOTIDE SEQUENCE [LARGE SCALE GENOMIC DNA]</scope>
    <source>
        <strain evidence="6 7">CBS 144469</strain>
    </source>
</reference>
<feature type="domain" description="GPI inositol-deacylase winged helix" evidence="4">
    <location>
        <begin position="365"/>
        <end position="437"/>
    </location>
</feature>
<comment type="caution">
    <text evidence="6">The sequence shown here is derived from an EMBL/GenBank/DDBJ whole genome shotgun (WGS) entry which is preliminary data.</text>
</comment>
<feature type="repeat" description="ANK" evidence="2">
    <location>
        <begin position="655"/>
        <end position="688"/>
    </location>
</feature>
<dbReference type="PANTHER" id="PTHR10039">
    <property type="entry name" value="AMELOGENIN"/>
    <property type="match status" value="1"/>
</dbReference>
<dbReference type="OrthoDB" id="7464126at2759"/>
<dbReference type="Pfam" id="PF22939">
    <property type="entry name" value="WHD_GPIID"/>
    <property type="match status" value="1"/>
</dbReference>
<gene>
    <name evidence="6" type="ORF">DFP72DRAFT_944051</name>
</gene>
<evidence type="ECO:0000256" key="2">
    <source>
        <dbReference type="PROSITE-ProRule" id="PRU00023"/>
    </source>
</evidence>
<evidence type="ECO:0000259" key="4">
    <source>
        <dbReference type="Pfam" id="PF22939"/>
    </source>
</evidence>
<dbReference type="InterPro" id="IPR027417">
    <property type="entry name" value="P-loop_NTPase"/>
</dbReference>
<evidence type="ECO:0000313" key="6">
    <source>
        <dbReference type="EMBL" id="KAF6741448.1"/>
    </source>
</evidence>
<keyword evidence="1" id="KW-0677">Repeat</keyword>
<dbReference type="SMART" id="SM00248">
    <property type="entry name" value="ANK"/>
    <property type="match status" value="8"/>
</dbReference>
<dbReference type="InterPro" id="IPR056884">
    <property type="entry name" value="NPHP3-like_N"/>
</dbReference>
<keyword evidence="7" id="KW-1185">Reference proteome</keyword>
<sequence>MATTAQGDTDDEGSCDQAPTSPAAHFHSYGQFYSTGTFNNVGRDVIYTTHNPPNNHRQGSSDVDVSAVVVKWLNAPSFLKAYKAAREQHMSGTLNWFLESDVFQQLVKQDSVVVWGTGPPGTGKTVLSAASIKHLEYEFQDHLDVATAYAFLRYSDQRTSRDIFAALLCQMIRARTVALEHVKPLHTRCLQDGDELTETELIVAFREVVKLFRKVLIIIDGLDEVSDSVKEALLRTLPTMDINLLITSRPLDLFTYHTPNALRFQIEALGDDIELFVTHAVQESASLHAITQDDSDLLQLVKDEVKKKSEGMFLVAHLQMEAARNSKEVFSFNTLFGVLENLPSGVNDLYQCALERIDSGGDAHSTLARRVFYWLLHSRPPLPTKMLEYALTFSFDNVQFDARDAVAIPLIKRICGGLVVDEEDSIEFIHYTAQEYLGRIMIDYPGLPPPHTLIAVTCVSLLIGHLEDLQACRSEKELEDFLTSNPALDYPLSCWGEHTRLSQNEGHLHPEIVRFLSQCSTFPVRNPTFPTQILFACGLGLAAAHGLVQAISLRSNGIPVLPAQTSRGKSGAYHFAAIFDQADSLEALLAEGVDGVNERWDGGNTPIHTAITYRAGESTMNQLLLASPLPLSSPDSSSPGSPVDTVAWAHLGNLWGETPLILACRRGKDESIILLLSYKGIDINEKDFEGRSAFFWACRRKKDDLANEIISRFPELDTNTASRDGKTPFLNACAAGHERLVSWFLVKDPLHALERDGNGKSAFLCASFSPRKGCTRVLQCLVDSAHSSRIDINQRNVQFRARTALMGAVLARERGKLPFLLSLTGIDGDAQDEQGRSALMLACRSGNKRSITLLLERGVNVRLRDVKGWSALEWACASPKSSSPYEATDALCSHARWSVEDIYRAVIEAMASEAQIQVVRRLLLEVNVGEEEYLNRKLDRKSGAFVLLKNGLDSDNLEYTEVVLAHFKIAPPPDICSACLSATYHCLHWLP</sequence>
<dbReference type="Pfam" id="PF12796">
    <property type="entry name" value="Ank_2"/>
    <property type="match status" value="2"/>
</dbReference>
<accession>A0A8H6H6P7</accession>
<evidence type="ECO:0008006" key="8">
    <source>
        <dbReference type="Google" id="ProtNLM"/>
    </source>
</evidence>
<protein>
    <recommendedName>
        <fullName evidence="8">NACHT domain-containing protein</fullName>
    </recommendedName>
</protein>
<feature type="repeat" description="ANK" evidence="2">
    <location>
        <begin position="834"/>
        <end position="866"/>
    </location>
</feature>
<dbReference type="Gene3D" id="3.40.50.300">
    <property type="entry name" value="P-loop containing nucleotide triphosphate hydrolases"/>
    <property type="match status" value="1"/>
</dbReference>
<proteinExistence type="predicted"/>
<dbReference type="AlphaFoldDB" id="A0A8H6H6P7"/>
<keyword evidence="2" id="KW-0040">ANK repeat</keyword>
<dbReference type="SUPFAM" id="SSF48403">
    <property type="entry name" value="Ankyrin repeat"/>
    <property type="match status" value="1"/>
</dbReference>
<dbReference type="PROSITE" id="PS50088">
    <property type="entry name" value="ANK_REPEAT"/>
    <property type="match status" value="2"/>
</dbReference>
<dbReference type="Proteomes" id="UP000521943">
    <property type="component" value="Unassembled WGS sequence"/>
</dbReference>
<dbReference type="Gene3D" id="1.25.40.20">
    <property type="entry name" value="Ankyrin repeat-containing domain"/>
    <property type="match status" value="2"/>
</dbReference>
<dbReference type="InterPro" id="IPR036770">
    <property type="entry name" value="Ankyrin_rpt-contain_sf"/>
</dbReference>